<dbReference type="AlphaFoldDB" id="A0AA48RCF1"/>
<dbReference type="Proteomes" id="UP001189619">
    <property type="component" value="Chromosome"/>
</dbReference>
<dbReference type="Pfam" id="PF13307">
    <property type="entry name" value="Helicase_C_2"/>
    <property type="match status" value="1"/>
</dbReference>
<gene>
    <name evidence="3" type="ORF">BSPP4475_10790</name>
</gene>
<dbReference type="GO" id="GO:0003678">
    <property type="term" value="F:DNA helicase activity"/>
    <property type="evidence" value="ECO:0007669"/>
    <property type="project" value="TreeGrafter"/>
</dbReference>
<reference evidence="3" key="1">
    <citation type="submission" date="2023-07" db="EMBL/GenBank/DDBJ databases">
        <authorList>
            <person name="Ivanov I."/>
            <person name="Teneva D."/>
            <person name="Stoikov I."/>
        </authorList>
    </citation>
    <scope>NUCLEOTIDE SEQUENCE</scope>
    <source>
        <strain evidence="3">4475</strain>
    </source>
</reference>
<dbReference type="EMBL" id="OY569118">
    <property type="protein sequence ID" value="CAJ1002803.1"/>
    <property type="molecule type" value="Genomic_DNA"/>
</dbReference>
<proteinExistence type="inferred from homology"/>
<evidence type="ECO:0000313" key="4">
    <source>
        <dbReference type="Proteomes" id="UP001189619"/>
    </source>
</evidence>
<accession>A0AA48RCF1</accession>
<dbReference type="InterPro" id="IPR006555">
    <property type="entry name" value="ATP-dep_Helicase_C"/>
</dbReference>
<dbReference type="KEGG" id="bayd:BSPP4475_10790"/>
<evidence type="ECO:0000313" key="3">
    <source>
        <dbReference type="EMBL" id="CAJ1002803.1"/>
    </source>
</evidence>
<dbReference type="PANTHER" id="PTHR11472:SF34">
    <property type="entry name" value="REGULATOR OF TELOMERE ELONGATION HELICASE 1"/>
    <property type="match status" value="1"/>
</dbReference>
<comment type="similarity">
    <text evidence="1">Belongs to the helicase family. DinG subfamily.</text>
</comment>
<name>A0AA48RCF1_9BACL</name>
<sequence length="194" mass="21739">MQGCLDVIRAAGGRTLILFTSHSMIRQVYQMMKEQLTDEPYTLLGHGIDSSNRSKLVRLFQQLEHSVLLGTSSFWEGVDIPGEALSCLVIVRLPFTPPNHPVYQGRAEQLKAVGKNAFMSLALPQAVIQFKQGVGRLIRHHLDRGVVVVFDARIIESRYGRAFLQSLPPFQVQTGTWPELRERIGPFLAQETGT</sequence>
<keyword evidence="4" id="KW-1185">Reference proteome</keyword>
<dbReference type="Gene3D" id="3.40.50.300">
    <property type="entry name" value="P-loop containing nucleotide triphosphate hydrolases"/>
    <property type="match status" value="1"/>
</dbReference>
<dbReference type="SUPFAM" id="SSF52540">
    <property type="entry name" value="P-loop containing nucleoside triphosphate hydrolases"/>
    <property type="match status" value="1"/>
</dbReference>
<dbReference type="GO" id="GO:0016818">
    <property type="term" value="F:hydrolase activity, acting on acid anhydrides, in phosphorus-containing anhydrides"/>
    <property type="evidence" value="ECO:0007669"/>
    <property type="project" value="InterPro"/>
</dbReference>
<dbReference type="GO" id="GO:0003676">
    <property type="term" value="F:nucleic acid binding"/>
    <property type="evidence" value="ECO:0007669"/>
    <property type="project" value="InterPro"/>
</dbReference>
<dbReference type="SMART" id="SM00491">
    <property type="entry name" value="HELICc2"/>
    <property type="match status" value="1"/>
</dbReference>
<feature type="domain" description="ATP-dependent helicase C-terminal" evidence="2">
    <location>
        <begin position="22"/>
        <end position="156"/>
    </location>
</feature>
<dbReference type="InterPro" id="IPR027417">
    <property type="entry name" value="P-loop_NTPase"/>
</dbReference>
<evidence type="ECO:0000259" key="2">
    <source>
        <dbReference type="SMART" id="SM00491"/>
    </source>
</evidence>
<dbReference type="GO" id="GO:0006139">
    <property type="term" value="P:nucleobase-containing compound metabolic process"/>
    <property type="evidence" value="ECO:0007669"/>
    <property type="project" value="InterPro"/>
</dbReference>
<dbReference type="InterPro" id="IPR045028">
    <property type="entry name" value="DinG/Rad3-like"/>
</dbReference>
<dbReference type="PANTHER" id="PTHR11472">
    <property type="entry name" value="DNA REPAIR DEAD HELICASE RAD3/XP-D SUBFAMILY MEMBER"/>
    <property type="match status" value="1"/>
</dbReference>
<organism evidence="3 4">
    <name type="scientific">Brevibacillus aydinogluensis</name>
    <dbReference type="NCBI Taxonomy" id="927786"/>
    <lineage>
        <taxon>Bacteria</taxon>
        <taxon>Bacillati</taxon>
        <taxon>Bacillota</taxon>
        <taxon>Bacilli</taxon>
        <taxon>Bacillales</taxon>
        <taxon>Paenibacillaceae</taxon>
        <taxon>Brevibacillus</taxon>
    </lineage>
</organism>
<evidence type="ECO:0000256" key="1">
    <source>
        <dbReference type="ARBA" id="ARBA00038058"/>
    </source>
</evidence>
<protein>
    <submittedName>
        <fullName evidence="3">HELICc2 domain-containing protein</fullName>
    </submittedName>
</protein>
<dbReference type="GO" id="GO:0005524">
    <property type="term" value="F:ATP binding"/>
    <property type="evidence" value="ECO:0007669"/>
    <property type="project" value="InterPro"/>
</dbReference>